<proteinExistence type="predicted"/>
<sequence>MNFVLQIIEEFNKRIGVHPRFSTAGYPASNGIMNRFNEITKQILHHVIRIDPANWNKYIPYLMFAYREVPNYTTSTLQFQLMYGR</sequence>
<dbReference type="Gene3D" id="3.30.420.10">
    <property type="entry name" value="Ribonuclease H-like superfamily/Ribonuclease H"/>
    <property type="match status" value="1"/>
</dbReference>
<dbReference type="EMBL" id="BPLR01015229">
    <property type="protein sequence ID" value="GIY74526.1"/>
    <property type="molecule type" value="Genomic_DNA"/>
</dbReference>
<keyword evidence="2" id="KW-1185">Reference proteome</keyword>
<dbReference type="AlphaFoldDB" id="A0AAV4VVP4"/>
<dbReference type="PANTHER" id="PTHR37984:SF15">
    <property type="entry name" value="INTEGRASE CATALYTIC DOMAIN-CONTAINING PROTEIN"/>
    <property type="match status" value="1"/>
</dbReference>
<dbReference type="InterPro" id="IPR012337">
    <property type="entry name" value="RNaseH-like_sf"/>
</dbReference>
<dbReference type="SUPFAM" id="SSF53098">
    <property type="entry name" value="Ribonuclease H-like"/>
    <property type="match status" value="1"/>
</dbReference>
<gene>
    <name evidence="1" type="primary">gag-pol_27</name>
    <name evidence="1" type="ORF">CEXT_564771</name>
</gene>
<name>A0AAV4VVP4_CAEEX</name>
<reference evidence="1 2" key="1">
    <citation type="submission" date="2021-06" db="EMBL/GenBank/DDBJ databases">
        <title>Caerostris extrusa draft genome.</title>
        <authorList>
            <person name="Kono N."/>
            <person name="Arakawa K."/>
        </authorList>
    </citation>
    <scope>NUCLEOTIDE SEQUENCE [LARGE SCALE GENOMIC DNA]</scope>
</reference>
<evidence type="ECO:0000313" key="1">
    <source>
        <dbReference type="EMBL" id="GIY74526.1"/>
    </source>
</evidence>
<dbReference type="PANTHER" id="PTHR37984">
    <property type="entry name" value="PROTEIN CBG26694"/>
    <property type="match status" value="1"/>
</dbReference>
<organism evidence="1 2">
    <name type="scientific">Caerostris extrusa</name>
    <name type="common">Bark spider</name>
    <name type="synonym">Caerostris bankana</name>
    <dbReference type="NCBI Taxonomy" id="172846"/>
    <lineage>
        <taxon>Eukaryota</taxon>
        <taxon>Metazoa</taxon>
        <taxon>Ecdysozoa</taxon>
        <taxon>Arthropoda</taxon>
        <taxon>Chelicerata</taxon>
        <taxon>Arachnida</taxon>
        <taxon>Araneae</taxon>
        <taxon>Araneomorphae</taxon>
        <taxon>Entelegynae</taxon>
        <taxon>Araneoidea</taxon>
        <taxon>Araneidae</taxon>
        <taxon>Caerostris</taxon>
    </lineage>
</organism>
<accession>A0AAV4VVP4</accession>
<protein>
    <submittedName>
        <fullName evidence="1">Gag-Pol polyprotein</fullName>
    </submittedName>
</protein>
<dbReference type="GO" id="GO:0003676">
    <property type="term" value="F:nucleic acid binding"/>
    <property type="evidence" value="ECO:0007669"/>
    <property type="project" value="InterPro"/>
</dbReference>
<dbReference type="InterPro" id="IPR050951">
    <property type="entry name" value="Retrovirus_Pol_polyprotein"/>
</dbReference>
<evidence type="ECO:0000313" key="2">
    <source>
        <dbReference type="Proteomes" id="UP001054945"/>
    </source>
</evidence>
<dbReference type="InterPro" id="IPR036397">
    <property type="entry name" value="RNaseH_sf"/>
</dbReference>
<comment type="caution">
    <text evidence="1">The sequence shown here is derived from an EMBL/GenBank/DDBJ whole genome shotgun (WGS) entry which is preliminary data.</text>
</comment>
<dbReference type="Proteomes" id="UP001054945">
    <property type="component" value="Unassembled WGS sequence"/>
</dbReference>